<dbReference type="PROSITE" id="PS50837">
    <property type="entry name" value="NACHT"/>
    <property type="match status" value="1"/>
</dbReference>
<dbReference type="AlphaFoldDB" id="A0A8H3DVM8"/>
<dbReference type="InterPro" id="IPR027417">
    <property type="entry name" value="P-loop_NTPase"/>
</dbReference>
<reference evidence="4" key="1">
    <citation type="submission" date="2021-01" db="EMBL/GenBank/DDBJ databases">
        <authorList>
            <person name="Kaushik A."/>
        </authorList>
    </citation>
    <scope>NUCLEOTIDE SEQUENCE</scope>
    <source>
        <strain evidence="4">AG5</strain>
    </source>
</reference>
<evidence type="ECO:0000259" key="3">
    <source>
        <dbReference type="PROSITE" id="PS50837"/>
    </source>
</evidence>
<gene>
    <name evidence="4" type="ORF">RDB_LOCUS9218</name>
</gene>
<feature type="region of interest" description="Disordered" evidence="2">
    <location>
        <begin position="1"/>
        <end position="67"/>
    </location>
</feature>
<dbReference type="InterPro" id="IPR007111">
    <property type="entry name" value="NACHT_NTPase"/>
</dbReference>
<name>A0A8H3DVM8_9AGAM</name>
<feature type="domain" description="NACHT" evidence="3">
    <location>
        <begin position="356"/>
        <end position="501"/>
    </location>
</feature>
<evidence type="ECO:0000313" key="5">
    <source>
        <dbReference type="Proteomes" id="UP000663827"/>
    </source>
</evidence>
<dbReference type="Gene3D" id="3.40.50.300">
    <property type="entry name" value="P-loop containing nucleotide triphosphate hydrolases"/>
    <property type="match status" value="1"/>
</dbReference>
<dbReference type="PANTHER" id="PTHR10039:SF14">
    <property type="entry name" value="NACHT DOMAIN-CONTAINING PROTEIN"/>
    <property type="match status" value="1"/>
</dbReference>
<dbReference type="InterPro" id="IPR056884">
    <property type="entry name" value="NPHP3-like_N"/>
</dbReference>
<dbReference type="Pfam" id="PF24883">
    <property type="entry name" value="NPHP3_N"/>
    <property type="match status" value="1"/>
</dbReference>
<dbReference type="PANTHER" id="PTHR10039">
    <property type="entry name" value="AMELOGENIN"/>
    <property type="match status" value="1"/>
</dbReference>
<evidence type="ECO:0000313" key="4">
    <source>
        <dbReference type="EMBL" id="CAE7063098.1"/>
    </source>
</evidence>
<dbReference type="EMBL" id="CAJNJQ010000203">
    <property type="protein sequence ID" value="CAE7063098.1"/>
    <property type="molecule type" value="Genomic_DNA"/>
</dbReference>
<evidence type="ECO:0000256" key="2">
    <source>
        <dbReference type="SAM" id="MobiDB-lite"/>
    </source>
</evidence>
<proteinExistence type="predicted"/>
<accession>A0A8H3DVM8</accession>
<evidence type="ECO:0000256" key="1">
    <source>
        <dbReference type="ARBA" id="ARBA00022737"/>
    </source>
</evidence>
<dbReference type="Proteomes" id="UP000663827">
    <property type="component" value="Unassembled WGS sequence"/>
</dbReference>
<keyword evidence="1" id="KW-0677">Repeat</keyword>
<comment type="caution">
    <text evidence="4">The sequence shown here is derived from an EMBL/GenBank/DDBJ whole genome shotgun (WGS) entry which is preliminary data.</text>
</comment>
<sequence>MSSPPSTPKPRNRLQQFLKDPGPFTRSRSRSQSASPSPLPYLDPSPATGPRDKGAGPLTSSNTVTLPVDKTAVGTSVVDSSAVRLGQQPVSPNSISANAVSPSLAPVDSCSGPLDTVSDITTGKLNGASPRLLSLGPEHALCSGILPESAAPRNTIMLVPGQKIRNAVWDQLRVSLQFLRNISTRFPQFDSAIESLLSCLDGFEGAVRNRQDYEDLATELTVLSESLGQHIEGLSFALMSHCVVSIVMSVQRQVEEIQDRLRQTLGGSIREAALVMHYRQIQAHFRLLEKNANMSTWRPVDEQLENTRLEGLRPAREATYDSSLSTVIGRRTCTEGTRTTVLADLEDWLYDPTALPIYWMNGMAGTGKTTIMSTFCKRAEHPKLLAASFFCTRSSAECRDVTRIVPTIAYQLAQYSIPFRSHLCQILGQNLDTGSKNLLKQFEQLLLEPLKQSKDSLPEHLVVVIDALDECENRAGVELILDILLRSVAEVPLKFLITSRPEPEIYERLIGYSSQQVRVIHLHEIKNSLVQADIELYLTEELGFISPDSTDIEQLVKRSGYLFIYAATLVRYILGGKRLANPRKRLKWVLGTTPEATKVQTHIDALYTAVLRSALSEDETEPDKVEDIRAVLRTVLSAQEPISVETIATLAGMSDPQRAQFALLPLRAVLHQTEVSS</sequence>
<organism evidence="4 5">
    <name type="scientific">Rhizoctonia solani</name>
    <dbReference type="NCBI Taxonomy" id="456999"/>
    <lineage>
        <taxon>Eukaryota</taxon>
        <taxon>Fungi</taxon>
        <taxon>Dikarya</taxon>
        <taxon>Basidiomycota</taxon>
        <taxon>Agaricomycotina</taxon>
        <taxon>Agaricomycetes</taxon>
        <taxon>Cantharellales</taxon>
        <taxon>Ceratobasidiaceae</taxon>
        <taxon>Rhizoctonia</taxon>
    </lineage>
</organism>
<protein>
    <recommendedName>
        <fullName evidence="3">NACHT domain-containing protein</fullName>
    </recommendedName>
</protein>
<dbReference type="SUPFAM" id="SSF52540">
    <property type="entry name" value="P-loop containing nucleoside triphosphate hydrolases"/>
    <property type="match status" value="1"/>
</dbReference>